<reference evidence="3 5" key="2">
    <citation type="submission" date="2024-07" db="EMBL/GenBank/DDBJ databases">
        <authorList>
            <person name="Akdeniz Z."/>
        </authorList>
    </citation>
    <scope>NUCLEOTIDE SEQUENCE [LARGE SCALE GENOMIC DNA]</scope>
</reference>
<comment type="caution">
    <text evidence="1">The sequence shown here is derived from an EMBL/GenBank/DDBJ whole genome shotgun (WGS) entry which is preliminary data.</text>
</comment>
<evidence type="ECO:0000313" key="1">
    <source>
        <dbReference type="EMBL" id="CAI9917023.1"/>
    </source>
</evidence>
<evidence type="ECO:0000313" key="2">
    <source>
        <dbReference type="EMBL" id="CAI9943448.1"/>
    </source>
</evidence>
<protein>
    <submittedName>
        <fullName evidence="3">Hypothetical_protein</fullName>
    </submittedName>
</protein>
<accession>A0AA86TM60</accession>
<dbReference type="AlphaFoldDB" id="A0AA86TM60"/>
<evidence type="ECO:0000313" key="4">
    <source>
        <dbReference type="EMBL" id="CAL6099427.1"/>
    </source>
</evidence>
<reference evidence="1" key="1">
    <citation type="submission" date="2023-06" db="EMBL/GenBank/DDBJ databases">
        <authorList>
            <person name="Kurt Z."/>
        </authorList>
    </citation>
    <scope>NUCLEOTIDE SEQUENCE</scope>
</reference>
<dbReference type="EMBL" id="CAXDID020000520">
    <property type="protein sequence ID" value="CAL6099427.1"/>
    <property type="molecule type" value="Genomic_DNA"/>
</dbReference>
<evidence type="ECO:0000313" key="5">
    <source>
        <dbReference type="Proteomes" id="UP001642409"/>
    </source>
</evidence>
<dbReference type="EMBL" id="CAXDID020000349">
    <property type="protein sequence ID" value="CAL6080944.1"/>
    <property type="molecule type" value="Genomic_DNA"/>
</dbReference>
<dbReference type="Proteomes" id="UP001642409">
    <property type="component" value="Unassembled WGS sequence"/>
</dbReference>
<evidence type="ECO:0000313" key="3">
    <source>
        <dbReference type="EMBL" id="CAL6080944.1"/>
    </source>
</evidence>
<sequence length="119" mass="13268">MVPVDLKAAYIKITAGGKGFYRVDGILQIDLNEPNFKPQIESRADTKANTPGSLELYFLPSGAQVLSHHTALFFGFERDSKANLEFGLFQISTCANTLIQKIQNNFSFTHIFTQQPKIS</sequence>
<dbReference type="EMBL" id="CATOUU010000715">
    <property type="protein sequence ID" value="CAI9943448.1"/>
    <property type="molecule type" value="Genomic_DNA"/>
</dbReference>
<proteinExistence type="predicted"/>
<gene>
    <name evidence="2" type="ORF">HINF_LOCUS31093</name>
    <name evidence="1" type="ORF">HINF_LOCUS4668</name>
    <name evidence="3" type="ORF">HINF_LOCUS60108</name>
    <name evidence="4" type="ORF">HINF_LOCUS70074</name>
</gene>
<organism evidence="1">
    <name type="scientific">Hexamita inflata</name>
    <dbReference type="NCBI Taxonomy" id="28002"/>
    <lineage>
        <taxon>Eukaryota</taxon>
        <taxon>Metamonada</taxon>
        <taxon>Diplomonadida</taxon>
        <taxon>Hexamitidae</taxon>
        <taxon>Hexamitinae</taxon>
        <taxon>Hexamita</taxon>
    </lineage>
</organism>
<dbReference type="EMBL" id="CATOUU010000118">
    <property type="protein sequence ID" value="CAI9917023.1"/>
    <property type="molecule type" value="Genomic_DNA"/>
</dbReference>
<name>A0AA86TM60_9EUKA</name>
<keyword evidence="5" id="KW-1185">Reference proteome</keyword>